<keyword evidence="6 9" id="KW-1133">Transmembrane helix</keyword>
<keyword evidence="10" id="KW-0732">Signal</keyword>
<dbReference type="Pfam" id="PF02225">
    <property type="entry name" value="PA"/>
    <property type="match status" value="1"/>
</dbReference>
<evidence type="ECO:0000256" key="2">
    <source>
        <dbReference type="ARBA" id="ARBA00022692"/>
    </source>
</evidence>
<dbReference type="EMBL" id="CAJNOE010001514">
    <property type="protein sequence ID" value="CAF1429842.1"/>
    <property type="molecule type" value="Genomic_DNA"/>
</dbReference>
<evidence type="ECO:0000256" key="4">
    <source>
        <dbReference type="ARBA" id="ARBA00022771"/>
    </source>
</evidence>
<protein>
    <recommendedName>
        <fullName evidence="11">RING-type domain-containing protein</fullName>
    </recommendedName>
</protein>
<keyword evidence="7 9" id="KW-0472">Membrane</keyword>
<keyword evidence="3" id="KW-0479">Metal-binding</keyword>
<name>A0A815N6I1_9BILA</name>
<dbReference type="PANTHER" id="PTHR46539:SF23">
    <property type="entry name" value="RING-TYPE DOMAIN-CONTAINING PROTEIN"/>
    <property type="match status" value="1"/>
</dbReference>
<comment type="caution">
    <text evidence="12">The sequence shown here is derived from an EMBL/GenBank/DDBJ whole genome shotgun (WGS) entry which is preliminary data.</text>
</comment>
<feature type="domain" description="RING-type" evidence="11">
    <location>
        <begin position="251"/>
        <end position="292"/>
    </location>
</feature>
<dbReference type="InterPro" id="IPR046450">
    <property type="entry name" value="PA_dom_sf"/>
</dbReference>
<dbReference type="GO" id="GO:0016020">
    <property type="term" value="C:membrane"/>
    <property type="evidence" value="ECO:0007669"/>
    <property type="project" value="UniProtKB-SubCell"/>
</dbReference>
<evidence type="ECO:0000256" key="3">
    <source>
        <dbReference type="ARBA" id="ARBA00022723"/>
    </source>
</evidence>
<proteinExistence type="predicted"/>
<feature type="chain" id="PRO_5032798219" description="RING-type domain-containing protein" evidence="10">
    <location>
        <begin position="18"/>
        <end position="383"/>
    </location>
</feature>
<dbReference type="Gene3D" id="3.50.30.30">
    <property type="match status" value="1"/>
</dbReference>
<dbReference type="SUPFAM" id="SSF52025">
    <property type="entry name" value="PA domain"/>
    <property type="match status" value="1"/>
</dbReference>
<dbReference type="PROSITE" id="PS50089">
    <property type="entry name" value="ZF_RING_2"/>
    <property type="match status" value="1"/>
</dbReference>
<dbReference type="InterPro" id="IPR013083">
    <property type="entry name" value="Znf_RING/FYVE/PHD"/>
</dbReference>
<comment type="subcellular location">
    <subcellularLocation>
        <location evidence="1">Membrane</location>
        <topology evidence="1">Single-pass membrane protein</topology>
    </subcellularLocation>
</comment>
<evidence type="ECO:0000256" key="10">
    <source>
        <dbReference type="SAM" id="SignalP"/>
    </source>
</evidence>
<dbReference type="FunFam" id="3.30.40.10:FF:000009">
    <property type="entry name" value="E3 ubiquitin-protein ligase RNF130"/>
    <property type="match status" value="1"/>
</dbReference>
<evidence type="ECO:0000256" key="9">
    <source>
        <dbReference type="SAM" id="Phobius"/>
    </source>
</evidence>
<dbReference type="GO" id="GO:0008270">
    <property type="term" value="F:zinc ion binding"/>
    <property type="evidence" value="ECO:0007669"/>
    <property type="project" value="UniProtKB-KW"/>
</dbReference>
<dbReference type="AlphaFoldDB" id="A0A815N6I1"/>
<dbReference type="SUPFAM" id="SSF57850">
    <property type="entry name" value="RING/U-box"/>
    <property type="match status" value="1"/>
</dbReference>
<dbReference type="InterPro" id="IPR001841">
    <property type="entry name" value="Znf_RING"/>
</dbReference>
<dbReference type="PANTHER" id="PTHR46539">
    <property type="entry name" value="E3 UBIQUITIN-PROTEIN LIGASE ATL42"/>
    <property type="match status" value="1"/>
</dbReference>
<feature type="signal peptide" evidence="10">
    <location>
        <begin position="1"/>
        <end position="17"/>
    </location>
</feature>
<organism evidence="12 13">
    <name type="scientific">Adineta steineri</name>
    <dbReference type="NCBI Taxonomy" id="433720"/>
    <lineage>
        <taxon>Eukaryota</taxon>
        <taxon>Metazoa</taxon>
        <taxon>Spiralia</taxon>
        <taxon>Gnathifera</taxon>
        <taxon>Rotifera</taxon>
        <taxon>Eurotatoria</taxon>
        <taxon>Bdelloidea</taxon>
        <taxon>Adinetida</taxon>
        <taxon>Adinetidae</taxon>
        <taxon>Adineta</taxon>
    </lineage>
</organism>
<feature type="transmembrane region" description="Helical" evidence="9">
    <location>
        <begin position="185"/>
        <end position="209"/>
    </location>
</feature>
<evidence type="ECO:0000313" key="12">
    <source>
        <dbReference type="EMBL" id="CAF1429842.1"/>
    </source>
</evidence>
<dbReference type="Gene3D" id="3.30.40.10">
    <property type="entry name" value="Zinc/RING finger domain, C3HC4 (zinc finger)"/>
    <property type="match status" value="1"/>
</dbReference>
<dbReference type="SMART" id="SM00184">
    <property type="entry name" value="RING"/>
    <property type="match status" value="1"/>
</dbReference>
<evidence type="ECO:0000256" key="8">
    <source>
        <dbReference type="PROSITE-ProRule" id="PRU00175"/>
    </source>
</evidence>
<reference evidence="12" key="1">
    <citation type="submission" date="2021-02" db="EMBL/GenBank/DDBJ databases">
        <authorList>
            <person name="Nowell W R."/>
        </authorList>
    </citation>
    <scope>NUCLEOTIDE SEQUENCE</scope>
</reference>
<sequence>MDTFLLCMLFFPNLLHGQMTAIIKYEYYNPTSNYLNINEENQTNGIVATQGSQLPVRNGQAFILVDSKKNYDACQQPINTLNYSNGIAIIQRGGDCTFSVKITRAKQRGAAAVIIYDPRSDGQDVVDMLQNNSDILALYVSRTIGSILFDLASDNQTYLNITLEPINSDNDNSNSRGLWYNSRGAIIFVAVSICILVGLFVAWFIFYYCQRYRLRTAKNHLQNRLTHAAKKALTKIPLVTITGNSTIEESCVICLDTIKTGDTVRQLKCTHTFHQTCVDPWLINHRHCPLCNLDILVAYGISIPGTNSRRNSVQPDNSIPIAYTSLATSAATPIFEQNNLHNNEQQRQTSINMQHQSIPTISSTIRDNIHGEQNSIFRSDDDH</sequence>
<evidence type="ECO:0000256" key="7">
    <source>
        <dbReference type="ARBA" id="ARBA00023136"/>
    </source>
</evidence>
<evidence type="ECO:0000313" key="13">
    <source>
        <dbReference type="Proteomes" id="UP000663860"/>
    </source>
</evidence>
<evidence type="ECO:0000256" key="6">
    <source>
        <dbReference type="ARBA" id="ARBA00022989"/>
    </source>
</evidence>
<keyword evidence="5" id="KW-0862">Zinc</keyword>
<keyword evidence="2 9" id="KW-0812">Transmembrane</keyword>
<evidence type="ECO:0000259" key="11">
    <source>
        <dbReference type="PROSITE" id="PS50089"/>
    </source>
</evidence>
<dbReference type="Pfam" id="PF13639">
    <property type="entry name" value="zf-RING_2"/>
    <property type="match status" value="1"/>
</dbReference>
<evidence type="ECO:0000256" key="5">
    <source>
        <dbReference type="ARBA" id="ARBA00022833"/>
    </source>
</evidence>
<evidence type="ECO:0000256" key="1">
    <source>
        <dbReference type="ARBA" id="ARBA00004167"/>
    </source>
</evidence>
<dbReference type="Proteomes" id="UP000663860">
    <property type="component" value="Unassembled WGS sequence"/>
</dbReference>
<keyword evidence="4 8" id="KW-0863">Zinc-finger</keyword>
<dbReference type="InterPro" id="IPR003137">
    <property type="entry name" value="PA_domain"/>
</dbReference>
<dbReference type="CDD" id="cd16454">
    <property type="entry name" value="RING-H2_PA-TM-RING"/>
    <property type="match status" value="1"/>
</dbReference>
<accession>A0A815N6I1</accession>
<gene>
    <name evidence="12" type="ORF">IZO911_LOCUS41167</name>
</gene>